<evidence type="ECO:0000313" key="3">
    <source>
        <dbReference type="Proteomes" id="UP000660885"/>
    </source>
</evidence>
<feature type="compositionally biased region" description="Polar residues" evidence="1">
    <location>
        <begin position="113"/>
        <end position="126"/>
    </location>
</feature>
<protein>
    <submittedName>
        <fullName evidence="2">Uncharacterized protein</fullName>
    </submittedName>
</protein>
<reference evidence="2 3" key="1">
    <citation type="submission" date="2021-01" db="EMBL/GenBank/DDBJ databases">
        <title>Belnapia mucosa sp. nov. and Belnapia arida sp. nov., isolated from the Tabernas Desert (Almeria, Spain).</title>
        <authorList>
            <person name="Molina-Menor E."/>
            <person name="Vidal-Verdu A."/>
            <person name="Calonge A."/>
            <person name="Satari L."/>
            <person name="Pereto J."/>
            <person name="Porcar M."/>
        </authorList>
    </citation>
    <scope>NUCLEOTIDE SEQUENCE [LARGE SCALE GENOMIC DNA]</scope>
    <source>
        <strain evidence="2 3">T18</strain>
    </source>
</reference>
<gene>
    <name evidence="2" type="ORF">JMJ56_30990</name>
</gene>
<name>A0ABS1UCI2_9PROT</name>
<sequence>MTYLGVAETDAEAALNHLTARSKLVATYDHAGPSASAITAIRAWQSYVADVVEGHRPPGHAEARYREGLPEELRYQTKPGVTLRQKVRPGSGSRAVVQQPDQLAPPDDHEWTTRQPGQATRTVETS</sequence>
<organism evidence="2 3">
    <name type="scientific">Belnapia arida</name>
    <dbReference type="NCBI Taxonomy" id="2804533"/>
    <lineage>
        <taxon>Bacteria</taxon>
        <taxon>Pseudomonadati</taxon>
        <taxon>Pseudomonadota</taxon>
        <taxon>Alphaproteobacteria</taxon>
        <taxon>Acetobacterales</taxon>
        <taxon>Roseomonadaceae</taxon>
        <taxon>Belnapia</taxon>
    </lineage>
</organism>
<keyword evidence="3" id="KW-1185">Reference proteome</keyword>
<evidence type="ECO:0000256" key="1">
    <source>
        <dbReference type="SAM" id="MobiDB-lite"/>
    </source>
</evidence>
<evidence type="ECO:0000313" key="2">
    <source>
        <dbReference type="EMBL" id="MBL6082397.1"/>
    </source>
</evidence>
<comment type="caution">
    <text evidence="2">The sequence shown here is derived from an EMBL/GenBank/DDBJ whole genome shotgun (WGS) entry which is preliminary data.</text>
</comment>
<feature type="compositionally biased region" description="Basic and acidic residues" evidence="1">
    <location>
        <begin position="59"/>
        <end position="75"/>
    </location>
</feature>
<feature type="region of interest" description="Disordered" evidence="1">
    <location>
        <begin position="59"/>
        <end position="126"/>
    </location>
</feature>
<proteinExistence type="predicted"/>
<dbReference type="Proteomes" id="UP000660885">
    <property type="component" value="Unassembled WGS sequence"/>
</dbReference>
<accession>A0ABS1UCI2</accession>
<dbReference type="EMBL" id="JAETWB010000066">
    <property type="protein sequence ID" value="MBL6082397.1"/>
    <property type="molecule type" value="Genomic_DNA"/>
</dbReference>